<dbReference type="AlphaFoldDB" id="A4TVT7"/>
<proteinExistence type="inferred from homology"/>
<keyword evidence="2" id="KW-0813">Transport</keyword>
<dbReference type="GO" id="GO:0005344">
    <property type="term" value="F:oxygen carrier activity"/>
    <property type="evidence" value="ECO:0007669"/>
    <property type="project" value="UniProtKB-KW"/>
</dbReference>
<accession>A4TVT7</accession>
<dbReference type="CDD" id="cd12107">
    <property type="entry name" value="Hemerythrin"/>
    <property type="match status" value="1"/>
</dbReference>
<feature type="domain" description="Hemerythrin-like" evidence="5">
    <location>
        <begin position="25"/>
        <end position="124"/>
    </location>
</feature>
<dbReference type="Pfam" id="PF01814">
    <property type="entry name" value="Hemerythrin"/>
    <property type="match status" value="1"/>
</dbReference>
<keyword evidence="3" id="KW-0479">Metal-binding</keyword>
<dbReference type="PROSITE" id="PS00550">
    <property type="entry name" value="HEMERYTHRINS"/>
    <property type="match status" value="1"/>
</dbReference>
<comment type="similarity">
    <text evidence="1">Belongs to the hemerythrin family.</text>
</comment>
<evidence type="ECO:0000256" key="4">
    <source>
        <dbReference type="ARBA" id="ARBA00023004"/>
    </source>
</evidence>
<dbReference type="SUPFAM" id="SSF47188">
    <property type="entry name" value="Hemerythrin-like"/>
    <property type="match status" value="1"/>
</dbReference>
<evidence type="ECO:0000313" key="6">
    <source>
        <dbReference type="EMBL" id="CAM74744.1"/>
    </source>
</evidence>
<dbReference type="InterPro" id="IPR050669">
    <property type="entry name" value="Hemerythrin"/>
</dbReference>
<dbReference type="EMBL" id="CU459003">
    <property type="protein sequence ID" value="CAM74744.1"/>
    <property type="molecule type" value="Genomic_DNA"/>
</dbReference>
<evidence type="ECO:0000259" key="5">
    <source>
        <dbReference type="Pfam" id="PF01814"/>
    </source>
</evidence>
<keyword evidence="4" id="KW-0408">Iron</keyword>
<dbReference type="InterPro" id="IPR035938">
    <property type="entry name" value="Hemerythrin-like_sf"/>
</dbReference>
<name>A4TVT7_9PROT</name>
<dbReference type="InterPro" id="IPR016131">
    <property type="entry name" value="Haemerythrin_Fe_BS"/>
</dbReference>
<keyword evidence="2" id="KW-0561">Oxygen transport</keyword>
<dbReference type="PANTHER" id="PTHR37164">
    <property type="entry name" value="BACTERIOHEMERYTHRIN"/>
    <property type="match status" value="1"/>
</dbReference>
<evidence type="ECO:0000256" key="3">
    <source>
        <dbReference type="ARBA" id="ARBA00022723"/>
    </source>
</evidence>
<evidence type="ECO:0000256" key="1">
    <source>
        <dbReference type="ARBA" id="ARBA00010587"/>
    </source>
</evidence>
<dbReference type="InterPro" id="IPR012312">
    <property type="entry name" value="Hemerythrin-like"/>
</dbReference>
<dbReference type="GO" id="GO:0046872">
    <property type="term" value="F:metal ion binding"/>
    <property type="evidence" value="ECO:0007669"/>
    <property type="project" value="UniProtKB-KW"/>
</dbReference>
<dbReference type="Gene3D" id="1.20.120.50">
    <property type="entry name" value="Hemerythrin-like"/>
    <property type="match status" value="1"/>
</dbReference>
<reference evidence="6" key="1">
    <citation type="journal article" date="2007" name="J. Bacteriol.">
        <title>Comparative genome analysis of four magnetotactic bacteria reveals a complex set of group-specific genes implicated in magnetosome biomineralization and function.</title>
        <authorList>
            <person name="Richter M."/>
            <person name="Kube M."/>
            <person name="Bazylinski D.A."/>
            <person name="Lombardot T."/>
            <person name="Gloeckner F.O."/>
            <person name="Reinhardt R."/>
            <person name="Schueler D."/>
        </authorList>
    </citation>
    <scope>NUCLEOTIDE SEQUENCE</scope>
    <source>
        <strain evidence="6">MSR-1</strain>
    </source>
</reference>
<organism evidence="6">
    <name type="scientific">Magnetospirillum gryphiswaldense</name>
    <dbReference type="NCBI Taxonomy" id="55518"/>
    <lineage>
        <taxon>Bacteria</taxon>
        <taxon>Pseudomonadati</taxon>
        <taxon>Pseudomonadota</taxon>
        <taxon>Alphaproteobacteria</taxon>
        <taxon>Rhodospirillales</taxon>
        <taxon>Rhodospirillaceae</taxon>
        <taxon>Magnetospirillum</taxon>
    </lineage>
</organism>
<protein>
    <submittedName>
        <fullName evidence="6">Hemerythrin-like protein PA1673</fullName>
    </submittedName>
</protein>
<dbReference type="RefSeq" id="WP_024082354.1">
    <property type="nucleotide sequence ID" value="NZ_CP027527.1"/>
</dbReference>
<dbReference type="NCBIfam" id="TIGR02481">
    <property type="entry name" value="hemeryth_dom"/>
    <property type="match status" value="1"/>
</dbReference>
<evidence type="ECO:0000256" key="2">
    <source>
        <dbReference type="ARBA" id="ARBA00022621"/>
    </source>
</evidence>
<sequence length="141" mass="16304">MSAVYRDSLLRPVPWLASFAIDDADIDSEHRSMIDLCNELCCLTAFDSASARRRLLDEDVVAMMTHHFNTEERVFDEIGYPETHGHRQEHNHLRWLITPLYVSAHDNGFAQSLLKVRTGLVEHIIRHDLGFKSHLLNRNGR</sequence>
<gene>
    <name evidence="6" type="ORF">MGR_0041</name>
</gene>
<dbReference type="InterPro" id="IPR012827">
    <property type="entry name" value="Hemerythrin_metal-bd"/>
</dbReference>
<dbReference type="PANTHER" id="PTHR37164:SF1">
    <property type="entry name" value="BACTERIOHEMERYTHRIN"/>
    <property type="match status" value="1"/>
</dbReference>